<feature type="domain" description="Mce/MlaD" evidence="3">
    <location>
        <begin position="36"/>
        <end position="113"/>
    </location>
</feature>
<feature type="transmembrane region" description="Helical" evidence="2">
    <location>
        <begin position="7"/>
        <end position="27"/>
    </location>
</feature>
<keyword evidence="5" id="KW-1185">Reference proteome</keyword>
<keyword evidence="2" id="KW-1133">Transmembrane helix</keyword>
<name>A0A2A8D048_9BACT</name>
<evidence type="ECO:0000256" key="2">
    <source>
        <dbReference type="SAM" id="Phobius"/>
    </source>
</evidence>
<dbReference type="Proteomes" id="UP000220102">
    <property type="component" value="Unassembled WGS sequence"/>
</dbReference>
<dbReference type="PANTHER" id="PTHR33371:SF4">
    <property type="entry name" value="INTERMEMBRANE PHOSPHOLIPID TRANSPORT SYSTEM BINDING PROTEIN MLAD"/>
    <property type="match status" value="1"/>
</dbReference>
<accession>A0A2A8D048</accession>
<dbReference type="InterPro" id="IPR003399">
    <property type="entry name" value="Mce/MlaD"/>
</dbReference>
<evidence type="ECO:0000313" key="5">
    <source>
        <dbReference type="Proteomes" id="UP000220102"/>
    </source>
</evidence>
<comment type="caution">
    <text evidence="4">The sequence shown here is derived from an EMBL/GenBank/DDBJ whole genome shotgun (WGS) entry which is preliminary data.</text>
</comment>
<dbReference type="OrthoDB" id="9769132at2"/>
<reference evidence="4 5" key="1">
    <citation type="submission" date="2017-10" db="EMBL/GenBank/DDBJ databases">
        <title>Draft genome of Longibacter Salinarum.</title>
        <authorList>
            <person name="Goh K.M."/>
            <person name="Shamsir M.S."/>
            <person name="Lim S.W."/>
        </authorList>
    </citation>
    <scope>NUCLEOTIDE SEQUENCE [LARGE SCALE GENOMIC DNA]</scope>
    <source>
        <strain evidence="4 5">KCTC 52045</strain>
    </source>
</reference>
<feature type="region of interest" description="Disordered" evidence="1">
    <location>
        <begin position="113"/>
        <end position="132"/>
    </location>
</feature>
<sequence>MTYSKEIKVGLSIVVAAIVFFVGLRFLQNVPIFKSSYALQTEFQDAGGLVAGNPVQMKGVNIGTVESVKLDLSDQVVRVIFRVEEDVKVPQGSFAEASGFSALSGVKLAITPGPASNPPVEPGSTLPGPPQGGILEQLSDAGPRLVSRADSTLTDASIAMQALSEKVSNPTSNLNQLISALEQTGRNLERATDDEALGNTIENLEAVTADLRRLSGETQAAEDSLSENNLGEIMARLNRSLNKLDRNLANLERSTTNLGEITDKINNGDGTAGRLINDPSLYNRLDSAAVQANELLRDLQENPNRYLDDMTLVKVF</sequence>
<proteinExistence type="predicted"/>
<dbReference type="EMBL" id="PDEQ01000002">
    <property type="protein sequence ID" value="PEN14213.1"/>
    <property type="molecule type" value="Genomic_DNA"/>
</dbReference>
<evidence type="ECO:0000256" key="1">
    <source>
        <dbReference type="SAM" id="MobiDB-lite"/>
    </source>
</evidence>
<evidence type="ECO:0000313" key="4">
    <source>
        <dbReference type="EMBL" id="PEN14213.1"/>
    </source>
</evidence>
<dbReference type="AlphaFoldDB" id="A0A2A8D048"/>
<keyword evidence="2" id="KW-0812">Transmembrane</keyword>
<organism evidence="4 5">
    <name type="scientific">Longibacter salinarum</name>
    <dbReference type="NCBI Taxonomy" id="1850348"/>
    <lineage>
        <taxon>Bacteria</taxon>
        <taxon>Pseudomonadati</taxon>
        <taxon>Rhodothermota</taxon>
        <taxon>Rhodothermia</taxon>
        <taxon>Rhodothermales</taxon>
        <taxon>Salisaetaceae</taxon>
        <taxon>Longibacter</taxon>
    </lineage>
</organism>
<dbReference type="Pfam" id="PF02470">
    <property type="entry name" value="MlaD"/>
    <property type="match status" value="1"/>
</dbReference>
<keyword evidence="2" id="KW-0472">Membrane</keyword>
<gene>
    <name evidence="4" type="ORF">CRI94_04015</name>
</gene>
<dbReference type="InterPro" id="IPR052336">
    <property type="entry name" value="MlaD_Phospholipid_Transporter"/>
</dbReference>
<protein>
    <submittedName>
        <fullName evidence="4">Mammalian cell entry protein</fullName>
    </submittedName>
</protein>
<dbReference type="PANTHER" id="PTHR33371">
    <property type="entry name" value="INTERMEMBRANE PHOSPHOLIPID TRANSPORT SYSTEM BINDING PROTEIN MLAD-RELATED"/>
    <property type="match status" value="1"/>
</dbReference>
<dbReference type="RefSeq" id="WP_098074392.1">
    <property type="nucleotide sequence ID" value="NZ_PDEQ01000002.1"/>
</dbReference>
<evidence type="ECO:0000259" key="3">
    <source>
        <dbReference type="Pfam" id="PF02470"/>
    </source>
</evidence>